<dbReference type="EMBL" id="VVIM01000004">
    <property type="protein sequence ID" value="KAB0800424.1"/>
    <property type="molecule type" value="Genomic_DNA"/>
</dbReference>
<protein>
    <submittedName>
        <fullName evidence="2">Uncharacterized protein</fullName>
    </submittedName>
</protein>
<comment type="caution">
    <text evidence="2">The sequence shown here is derived from an EMBL/GenBank/DDBJ whole genome shotgun (WGS) entry which is preliminary data.</text>
</comment>
<dbReference type="Proteomes" id="UP000327044">
    <property type="component" value="Unassembled WGS sequence"/>
</dbReference>
<evidence type="ECO:0000256" key="1">
    <source>
        <dbReference type="SAM" id="Coils"/>
    </source>
</evidence>
<reference evidence="2 3" key="1">
    <citation type="journal article" date="2018" name="Elife">
        <title>Firefly genomes illuminate parallel origins of bioluminescence in beetles.</title>
        <authorList>
            <person name="Fallon T.R."/>
            <person name="Lower S.E."/>
            <person name="Chang C.H."/>
            <person name="Bessho-Uehara M."/>
            <person name="Martin G.J."/>
            <person name="Bewick A.J."/>
            <person name="Behringer M."/>
            <person name="Debat H.J."/>
            <person name="Wong I."/>
            <person name="Day J.C."/>
            <person name="Suvorov A."/>
            <person name="Silva C.J."/>
            <person name="Stanger-Hall K.F."/>
            <person name="Hall D.W."/>
            <person name="Schmitz R.J."/>
            <person name="Nelson D.R."/>
            <person name="Lewis S.M."/>
            <person name="Shigenobu S."/>
            <person name="Bybee S.M."/>
            <person name="Larracuente A.M."/>
            <person name="Oba Y."/>
            <person name="Weng J.K."/>
        </authorList>
    </citation>
    <scope>NUCLEOTIDE SEQUENCE [LARGE SCALE GENOMIC DNA]</scope>
    <source>
        <strain evidence="2">1611_PpyrPB1</strain>
        <tissue evidence="2">Whole body</tissue>
    </source>
</reference>
<accession>A0A5N4ASV3</accession>
<evidence type="ECO:0000313" key="2">
    <source>
        <dbReference type="EMBL" id="KAB0800424.1"/>
    </source>
</evidence>
<organism evidence="2 3">
    <name type="scientific">Photinus pyralis</name>
    <name type="common">Common eastern firefly</name>
    <name type="synonym">Lampyris pyralis</name>
    <dbReference type="NCBI Taxonomy" id="7054"/>
    <lineage>
        <taxon>Eukaryota</taxon>
        <taxon>Metazoa</taxon>
        <taxon>Ecdysozoa</taxon>
        <taxon>Arthropoda</taxon>
        <taxon>Hexapoda</taxon>
        <taxon>Insecta</taxon>
        <taxon>Pterygota</taxon>
        <taxon>Neoptera</taxon>
        <taxon>Endopterygota</taxon>
        <taxon>Coleoptera</taxon>
        <taxon>Polyphaga</taxon>
        <taxon>Elateriformia</taxon>
        <taxon>Elateroidea</taxon>
        <taxon>Lampyridae</taxon>
        <taxon>Lampyrinae</taxon>
        <taxon>Photinus</taxon>
    </lineage>
</organism>
<proteinExistence type="predicted"/>
<feature type="coiled-coil region" evidence="1">
    <location>
        <begin position="24"/>
        <end position="58"/>
    </location>
</feature>
<keyword evidence="1" id="KW-0175">Coiled coil</keyword>
<dbReference type="InParanoid" id="A0A5N4ASV3"/>
<evidence type="ECO:0000313" key="3">
    <source>
        <dbReference type="Proteomes" id="UP000327044"/>
    </source>
</evidence>
<name>A0A5N4ASV3_PHOPY</name>
<keyword evidence="3" id="KW-1185">Reference proteome</keyword>
<gene>
    <name evidence="2" type="ORF">PPYR_06164</name>
</gene>
<dbReference type="AlphaFoldDB" id="A0A5N4ASV3"/>
<sequence>MEKLQSINNLYAEQSIVTDLIYELKMVTNEKLNLDRENVALKLENQDLRQKLEAAECNTKIRKNLFDFQGLDNEELRERKLSMLEISNLKLSYCKQRELFEQRQDVLLLQIKHLETKLNENNEVLNDLRVKSEKNYKKYVSYKNKIKQAVIVIKNLASGKAEKRSNKTCQTEHNM</sequence>